<keyword evidence="8" id="KW-0675">Receptor</keyword>
<feature type="transmembrane region" description="Helical" evidence="11">
    <location>
        <begin position="251"/>
        <end position="272"/>
    </location>
</feature>
<dbReference type="GO" id="GO:0008528">
    <property type="term" value="F:G protein-coupled peptide receptor activity"/>
    <property type="evidence" value="ECO:0007669"/>
    <property type="project" value="TreeGrafter"/>
</dbReference>
<dbReference type="InterPro" id="IPR017983">
    <property type="entry name" value="GPCR_2_secretin-like_CS"/>
</dbReference>
<dbReference type="PROSITE" id="PS00649">
    <property type="entry name" value="G_PROTEIN_RECEP_F2_1"/>
    <property type="match status" value="1"/>
</dbReference>
<feature type="transmembrane region" description="Helical" evidence="11">
    <location>
        <begin position="217"/>
        <end position="239"/>
    </location>
</feature>
<evidence type="ECO:0000256" key="2">
    <source>
        <dbReference type="ARBA" id="ARBA00005314"/>
    </source>
</evidence>
<dbReference type="AlphaFoldDB" id="A0A6J8EA69"/>
<dbReference type="EMBL" id="CACVKT020008735">
    <property type="protein sequence ID" value="CAC5417320.1"/>
    <property type="molecule type" value="Genomic_DNA"/>
</dbReference>
<evidence type="ECO:0000256" key="11">
    <source>
        <dbReference type="SAM" id="Phobius"/>
    </source>
</evidence>
<dbReference type="InterPro" id="IPR001879">
    <property type="entry name" value="GPCR_2_extracellular_dom"/>
</dbReference>
<keyword evidence="15" id="KW-1185">Reference proteome</keyword>
<dbReference type="PROSITE" id="PS50227">
    <property type="entry name" value="G_PROTEIN_RECEP_F2_3"/>
    <property type="match status" value="1"/>
</dbReference>
<feature type="domain" description="G-protein coupled receptors family 2 profile 1" evidence="12">
    <location>
        <begin position="32"/>
        <end position="114"/>
    </location>
</feature>
<evidence type="ECO:0000259" key="13">
    <source>
        <dbReference type="PROSITE" id="PS50261"/>
    </source>
</evidence>
<dbReference type="OrthoDB" id="6022368at2759"/>
<dbReference type="GO" id="GO:0017046">
    <property type="term" value="F:peptide hormone binding"/>
    <property type="evidence" value="ECO:0007669"/>
    <property type="project" value="TreeGrafter"/>
</dbReference>
<dbReference type="Proteomes" id="UP000507470">
    <property type="component" value="Unassembled WGS sequence"/>
</dbReference>
<gene>
    <name evidence="14" type="ORF">MCOR_49834</name>
</gene>
<dbReference type="PANTHER" id="PTHR45620">
    <property type="entry name" value="PDF RECEPTOR-LIKE PROTEIN-RELATED"/>
    <property type="match status" value="1"/>
</dbReference>
<dbReference type="PANTHER" id="PTHR45620:SF1">
    <property type="entry name" value="G-PROTEIN COUPLED RECEPTORS FAMILY 2 PROFILE 2 DOMAIN-CONTAINING PROTEIN"/>
    <property type="match status" value="1"/>
</dbReference>
<accession>A0A6J8EA69</accession>
<evidence type="ECO:0000256" key="8">
    <source>
        <dbReference type="ARBA" id="ARBA00023170"/>
    </source>
</evidence>
<evidence type="ECO:0000259" key="12">
    <source>
        <dbReference type="PROSITE" id="PS50227"/>
    </source>
</evidence>
<protein>
    <submittedName>
        <fullName evidence="14">PTHR1</fullName>
    </submittedName>
</protein>
<keyword evidence="6" id="KW-0297">G-protein coupled receptor</keyword>
<evidence type="ECO:0000313" key="15">
    <source>
        <dbReference type="Proteomes" id="UP000507470"/>
    </source>
</evidence>
<comment type="similarity">
    <text evidence="2">Belongs to the G-protein coupled receptor 2 family.</text>
</comment>
<dbReference type="PROSITE" id="PS50261">
    <property type="entry name" value="G_PROTEIN_RECEP_F2_4"/>
    <property type="match status" value="1"/>
</dbReference>
<evidence type="ECO:0000313" key="14">
    <source>
        <dbReference type="EMBL" id="CAC5417320.1"/>
    </source>
</evidence>
<dbReference type="InterPro" id="IPR050332">
    <property type="entry name" value="GPCR_2"/>
</dbReference>
<dbReference type="Gene3D" id="1.20.1070.10">
    <property type="entry name" value="Rhodopsin 7-helix transmembrane proteins"/>
    <property type="match status" value="1"/>
</dbReference>
<dbReference type="SUPFAM" id="SSF81321">
    <property type="entry name" value="Family A G protein-coupled receptor-like"/>
    <property type="match status" value="1"/>
</dbReference>
<evidence type="ECO:0000256" key="10">
    <source>
        <dbReference type="ARBA" id="ARBA00023224"/>
    </source>
</evidence>
<dbReference type="PROSITE" id="PS00650">
    <property type="entry name" value="G_PROTEIN_RECEP_F2_2"/>
    <property type="match status" value="1"/>
</dbReference>
<keyword evidence="5 11" id="KW-1133">Transmembrane helix</keyword>
<evidence type="ECO:0000256" key="4">
    <source>
        <dbReference type="ARBA" id="ARBA00022692"/>
    </source>
</evidence>
<dbReference type="InterPro" id="IPR000832">
    <property type="entry name" value="GPCR_2_secretin-like"/>
</dbReference>
<dbReference type="Gene3D" id="4.10.1240.10">
    <property type="entry name" value="GPCR, family 2, extracellular hormone receptor domain"/>
    <property type="match status" value="1"/>
</dbReference>
<dbReference type="Pfam" id="PF00002">
    <property type="entry name" value="7tm_2"/>
    <property type="match status" value="1"/>
</dbReference>
<dbReference type="GO" id="GO:0007166">
    <property type="term" value="P:cell surface receptor signaling pathway"/>
    <property type="evidence" value="ECO:0007669"/>
    <property type="project" value="InterPro"/>
</dbReference>
<sequence>MGAAISKICHVQKAQILSKHQQKALIEHELKRCFTNIKNQNDKNSSQCGQVWDGVMCWPPVEHGTTSVQQCPSYIHKFKPDGFATRICLENGDWFVHPDLNKTWTNYSGCVGNMTDNQSLVPDVIQEHMPRIQIFYNIGYGISLVSLLVAVTLMIYFRKLHCQRNTVHINMFISFILRSIICFIKDIDITPEVYISSTIEEETTFGEASICKSVYVIFYYVLTANFMWIFVEGLFLHTFVLSTKYNVSRRLYRTFLILGWCVPLLSVIPWVIVRYMFENTLCWNTMDNRFFWIIKGPIMVTCIINLVFFINIIRVLYTKLNAAHTKDPNKYRKLARSTLVLIPLFGVYYAVFIAVPICMDPKLEVIWMYSEMFFNSFQGFAVALLFCFMNGEVHSEIRNHWRGQRMILRQSNLSRSKLYVQREIKKHWRRRRIMRCQRNMSSRSKTFITDHDTHHTCIPDTWDTNGNMDLKELTIPVCNVDIDLNVNSPQELDENLPILKP</sequence>
<keyword evidence="4 11" id="KW-0812">Transmembrane</keyword>
<keyword evidence="9" id="KW-0325">Glycoprotein</keyword>
<reference evidence="14 15" key="1">
    <citation type="submission" date="2020-06" db="EMBL/GenBank/DDBJ databases">
        <authorList>
            <person name="Li R."/>
            <person name="Bekaert M."/>
        </authorList>
    </citation>
    <scope>NUCLEOTIDE SEQUENCE [LARGE SCALE GENOMIC DNA]</scope>
    <source>
        <strain evidence="15">wild</strain>
    </source>
</reference>
<organism evidence="14 15">
    <name type="scientific">Mytilus coruscus</name>
    <name type="common">Sea mussel</name>
    <dbReference type="NCBI Taxonomy" id="42192"/>
    <lineage>
        <taxon>Eukaryota</taxon>
        <taxon>Metazoa</taxon>
        <taxon>Spiralia</taxon>
        <taxon>Lophotrochozoa</taxon>
        <taxon>Mollusca</taxon>
        <taxon>Bivalvia</taxon>
        <taxon>Autobranchia</taxon>
        <taxon>Pteriomorphia</taxon>
        <taxon>Mytilida</taxon>
        <taxon>Mytiloidea</taxon>
        <taxon>Mytilidae</taxon>
        <taxon>Mytilinae</taxon>
        <taxon>Mytilus</taxon>
    </lineage>
</organism>
<feature type="transmembrane region" description="Helical" evidence="11">
    <location>
        <begin position="338"/>
        <end position="359"/>
    </location>
</feature>
<evidence type="ECO:0000256" key="1">
    <source>
        <dbReference type="ARBA" id="ARBA00004651"/>
    </source>
</evidence>
<comment type="subcellular location">
    <subcellularLocation>
        <location evidence="1">Cell membrane</location>
        <topology evidence="1">Multi-pass membrane protein</topology>
    </subcellularLocation>
</comment>
<feature type="transmembrane region" description="Helical" evidence="11">
    <location>
        <begin position="292"/>
        <end position="317"/>
    </location>
</feature>
<keyword evidence="3" id="KW-1003">Cell membrane</keyword>
<feature type="domain" description="G-protein coupled receptors family 2 profile 2" evidence="13">
    <location>
        <begin position="132"/>
        <end position="390"/>
    </location>
</feature>
<evidence type="ECO:0000256" key="6">
    <source>
        <dbReference type="ARBA" id="ARBA00023040"/>
    </source>
</evidence>
<evidence type="ECO:0000256" key="9">
    <source>
        <dbReference type="ARBA" id="ARBA00023180"/>
    </source>
</evidence>
<dbReference type="InterPro" id="IPR036445">
    <property type="entry name" value="GPCR_2_extracell_dom_sf"/>
</dbReference>
<evidence type="ECO:0000256" key="3">
    <source>
        <dbReference type="ARBA" id="ARBA00022475"/>
    </source>
</evidence>
<dbReference type="InterPro" id="IPR017981">
    <property type="entry name" value="GPCR_2-like_7TM"/>
</dbReference>
<name>A0A6J8EA69_MYTCO</name>
<evidence type="ECO:0000256" key="7">
    <source>
        <dbReference type="ARBA" id="ARBA00023136"/>
    </source>
</evidence>
<dbReference type="PRINTS" id="PR00249">
    <property type="entry name" value="GPCRSECRETIN"/>
</dbReference>
<feature type="transmembrane region" description="Helical" evidence="11">
    <location>
        <begin position="365"/>
        <end position="388"/>
    </location>
</feature>
<dbReference type="Pfam" id="PF02793">
    <property type="entry name" value="HRM"/>
    <property type="match status" value="1"/>
</dbReference>
<keyword evidence="7 11" id="KW-0472">Membrane</keyword>
<dbReference type="GO" id="GO:0007188">
    <property type="term" value="P:adenylate cyclase-modulating G protein-coupled receptor signaling pathway"/>
    <property type="evidence" value="ECO:0007669"/>
    <property type="project" value="TreeGrafter"/>
</dbReference>
<dbReference type="SMART" id="SM00008">
    <property type="entry name" value="HormR"/>
    <property type="match status" value="1"/>
</dbReference>
<proteinExistence type="inferred from homology"/>
<dbReference type="GO" id="GO:0005886">
    <property type="term" value="C:plasma membrane"/>
    <property type="evidence" value="ECO:0007669"/>
    <property type="project" value="UniProtKB-SubCell"/>
</dbReference>
<dbReference type="SUPFAM" id="SSF111418">
    <property type="entry name" value="Hormone receptor domain"/>
    <property type="match status" value="1"/>
</dbReference>
<keyword evidence="10" id="KW-0807">Transducer</keyword>
<evidence type="ECO:0000256" key="5">
    <source>
        <dbReference type="ARBA" id="ARBA00022989"/>
    </source>
</evidence>
<feature type="transmembrane region" description="Helical" evidence="11">
    <location>
        <begin position="134"/>
        <end position="157"/>
    </location>
</feature>